<dbReference type="EMBL" id="CAJJDN010000029">
    <property type="protein sequence ID" value="CAD8072600.1"/>
    <property type="molecule type" value="Genomic_DNA"/>
</dbReference>
<dbReference type="Proteomes" id="UP000692954">
    <property type="component" value="Unassembled WGS sequence"/>
</dbReference>
<evidence type="ECO:0000313" key="1">
    <source>
        <dbReference type="EMBL" id="CAD8072600.1"/>
    </source>
</evidence>
<keyword evidence="2" id="KW-1185">Reference proteome</keyword>
<reference evidence="1" key="1">
    <citation type="submission" date="2021-01" db="EMBL/GenBank/DDBJ databases">
        <authorList>
            <consortium name="Genoscope - CEA"/>
            <person name="William W."/>
        </authorList>
    </citation>
    <scope>NUCLEOTIDE SEQUENCE</scope>
</reference>
<evidence type="ECO:0000313" key="2">
    <source>
        <dbReference type="Proteomes" id="UP000692954"/>
    </source>
</evidence>
<name>A0A8S1LX37_9CILI</name>
<dbReference type="AlphaFoldDB" id="A0A8S1LX37"/>
<protein>
    <submittedName>
        <fullName evidence="1">Uncharacterized protein</fullName>
    </submittedName>
</protein>
<proteinExistence type="predicted"/>
<organism evidence="1 2">
    <name type="scientific">Paramecium sonneborni</name>
    <dbReference type="NCBI Taxonomy" id="65129"/>
    <lineage>
        <taxon>Eukaryota</taxon>
        <taxon>Sar</taxon>
        <taxon>Alveolata</taxon>
        <taxon>Ciliophora</taxon>
        <taxon>Intramacronucleata</taxon>
        <taxon>Oligohymenophorea</taxon>
        <taxon>Peniculida</taxon>
        <taxon>Parameciidae</taxon>
        <taxon>Paramecium</taxon>
    </lineage>
</organism>
<comment type="caution">
    <text evidence="1">The sequence shown here is derived from an EMBL/GenBank/DDBJ whole genome shotgun (WGS) entry which is preliminary data.</text>
</comment>
<accession>A0A8S1LX37</accession>
<gene>
    <name evidence="1" type="ORF">PSON_ATCC_30995.1.T0290247</name>
</gene>
<sequence>MFIFILLVIYAIKFTIKIDSIKYNNVQAFQKKEFAMNTDLQMVINIVMIVHVKNLEIVLTILILNLKNILKDGSILMVELLQNRLCTCAYKISILEGKKKEFLFEIIEQIKKDLLVYYDK</sequence>